<feature type="region of interest" description="Disordered" evidence="1">
    <location>
        <begin position="72"/>
        <end position="98"/>
    </location>
</feature>
<evidence type="ECO:0000256" key="1">
    <source>
        <dbReference type="SAM" id="MobiDB-lite"/>
    </source>
</evidence>
<gene>
    <name evidence="2" type="ORF">CIB84_012328</name>
</gene>
<name>A0A2P4SIJ0_BAMTH</name>
<reference evidence="2 3" key="1">
    <citation type="submission" date="2018-01" db="EMBL/GenBank/DDBJ databases">
        <title>Comparison of the Chinese Bamboo Partridge and Red Junglefowl genome sequences highlights the importance of demography in genome evolution.</title>
        <authorList>
            <person name="Tiley G.P."/>
            <person name="Kimball R.T."/>
            <person name="Braun E.L."/>
            <person name="Burleigh J.G."/>
        </authorList>
    </citation>
    <scope>NUCLEOTIDE SEQUENCE [LARGE SCALE GENOMIC DNA]</scope>
    <source>
        <strain evidence="2">RTK389</strain>
        <tissue evidence="2">Blood</tissue>
    </source>
</reference>
<feature type="region of interest" description="Disordered" evidence="1">
    <location>
        <begin position="1"/>
        <end position="20"/>
    </location>
</feature>
<evidence type="ECO:0000313" key="2">
    <source>
        <dbReference type="EMBL" id="POI23925.1"/>
    </source>
</evidence>
<dbReference type="AlphaFoldDB" id="A0A2P4SIJ0"/>
<evidence type="ECO:0000313" key="3">
    <source>
        <dbReference type="Proteomes" id="UP000237246"/>
    </source>
</evidence>
<dbReference type="Proteomes" id="UP000237246">
    <property type="component" value="Unassembled WGS sequence"/>
</dbReference>
<comment type="caution">
    <text evidence="2">The sequence shown here is derived from an EMBL/GenBank/DDBJ whole genome shotgun (WGS) entry which is preliminary data.</text>
</comment>
<feature type="compositionally biased region" description="Basic and acidic residues" evidence="1">
    <location>
        <begin position="84"/>
        <end position="98"/>
    </location>
</feature>
<protein>
    <submittedName>
        <fullName evidence="2">Uncharacterized protein</fullName>
    </submittedName>
</protein>
<sequence>MHRGRLCSSQGSQGLLPGNSKVLQSRCHEEAVSRVAKHEGSTGDVGIHPILCTDTSGAYLCPRAVPSSCPLVPRGCPKTSKKQNAGEEEKPRLDQREHQLTKQQIHLLLQLPQPREPQPKLSNSLAPLWFQVTVNVHQLRELL</sequence>
<organism evidence="2 3">
    <name type="scientific">Bambusicola thoracicus</name>
    <name type="common">Chinese bamboo-partridge</name>
    <name type="synonym">Perdix thoracica</name>
    <dbReference type="NCBI Taxonomy" id="9083"/>
    <lineage>
        <taxon>Eukaryota</taxon>
        <taxon>Metazoa</taxon>
        <taxon>Chordata</taxon>
        <taxon>Craniata</taxon>
        <taxon>Vertebrata</taxon>
        <taxon>Euteleostomi</taxon>
        <taxon>Archelosauria</taxon>
        <taxon>Archosauria</taxon>
        <taxon>Dinosauria</taxon>
        <taxon>Saurischia</taxon>
        <taxon>Theropoda</taxon>
        <taxon>Coelurosauria</taxon>
        <taxon>Aves</taxon>
        <taxon>Neognathae</taxon>
        <taxon>Galloanserae</taxon>
        <taxon>Galliformes</taxon>
        <taxon>Phasianidae</taxon>
        <taxon>Perdicinae</taxon>
        <taxon>Bambusicola</taxon>
    </lineage>
</organism>
<accession>A0A2P4SIJ0</accession>
<proteinExistence type="predicted"/>
<keyword evidence="3" id="KW-1185">Reference proteome</keyword>
<dbReference type="EMBL" id="PPHD01045142">
    <property type="protein sequence ID" value="POI23925.1"/>
    <property type="molecule type" value="Genomic_DNA"/>
</dbReference>